<feature type="region of interest" description="Disordered" evidence="2">
    <location>
        <begin position="1355"/>
        <end position="1380"/>
    </location>
</feature>
<dbReference type="Pfam" id="PF05183">
    <property type="entry name" value="RdRP"/>
    <property type="match status" value="1"/>
</dbReference>
<protein>
    <recommendedName>
        <fullName evidence="1">RNA-dependent RNA polymerase</fullName>
        <ecNumber evidence="1">2.7.7.48</ecNumber>
    </recommendedName>
</protein>
<keyword evidence="1" id="KW-0696">RNA-directed RNA polymerase</keyword>
<evidence type="ECO:0000313" key="4">
    <source>
        <dbReference type="EMBL" id="KAK3369663.1"/>
    </source>
</evidence>
<sequence>MEPPRTPQKRESSFTNLIQRLNDDYELGIEAPDRSLTPHQRRELARQDDEYNRWGRICSSLQFLFYRRDGAIDRALDTFFIEARAISRQWVVKPQADPTTLPSSNEPPKARTLRQKLLLQQLLLETLESFKDQIQPPTPSTPSRLLQRLAVSSPDQQRSAYRPPTQFRPKPRVQTDFPSSPSFSPFSDPESPSPGGQKRHSLDGDDSQTTKRPKGGEMPAQFAIMPSVSAIDNVPGRQRLQKKTTWPPVNTPPSRDVEASSTTTFAFSPSSMVSFESIFSLDNAQEPQSTQTTTDKDSQRPKLVKGPDVAQEDDDLFAPSSDEIQALDEVIKLHSQRQKTRPEQVRELPSPDLSTPSDLEEAFDIPEQLLRSPSNVPKPAKRVLLEERLQHIWPTFPRWLHKAPLAVTWEITRICLHCGVDLDDKSLLYKPTWATGTMSDMWKDLHQLPVFSGKSFPEQPSANVFAAALANFETKGNAVILTAELDFTKSKDGPLFVLNMRPLCLDQSCRLTRKFGPDRFFEILIPSPTASGVRAAETIINWLTQQQHSFVGRQWRAFYSKDAGYRKPARDVRLKSEPEKPIFKERVHFFAESGHNFRKVPHGKTSSFPPAEQSINNRTDLKVSDMLNWLLQFDSNEWQPHLKLFSRIQLGLSKTFPAVVFEPSQMIHHDRDILSPIGEVMNDGIGRMSRNVAKRIRDALGLTDIPSAVQGRIGSAKGMWLMDVSDMSDEDWIETYPSQRKWKCDFADPFHRTLEIRTMASELRSASLNLQFLPVLEDRAKDRRQMRQAIANRLKKDLEHQFDVQKAAFKSPIQFRQWVHESWSSRAERVKSGHIQFLAGLPDSKEETLKFLLDSGFDPKKQLYLQEIAWKLQQQKCETLKTKLNIKVGRSAYMYMVIDFLGVLEENEIHVGFSSKFRDESGDTSYTLLADCDVLVARSPSHFVSDVQKVRAVFKSELHSLKDVVVFSSKGNIPLAKKLSGGDYDGDLAWVCWDAEIVESFVNAEMPEEPDLSKYIRRDTTKFVALRQASNGNREKAVYDMINKSFDFAMQPNFLGICTNYKEKLCYHMNNVSNREAVLLSSLVGNLVDQSKQGIIFNNTSWEKLQKDQFKGLRPDEPRYKGSDWSDKGEPVHIIDHLKFRVAKPAIDHELGELHRAMQADRSRTVDKADDAAHHWDPDLAVYFEGFHTLASESRSWKAFLDALKNAIMHVDRDWRIAMNPNNSKKDESDYSDRVKILYRKWQGITPDVVSRAGSNKLDSKITGLLEQPWLADANETSTWALLRASTAFKALYRSNPKFVWQMAGRQLAYIKAQMTRGGGGAPALVTPLMYASLNPDRRFVKQYVARIEGDGSEYPDADDIEREADGDARGWGFGGYDDY</sequence>
<dbReference type="PANTHER" id="PTHR23079">
    <property type="entry name" value="RNA-DEPENDENT RNA POLYMERASE"/>
    <property type="match status" value="1"/>
</dbReference>
<dbReference type="InterPro" id="IPR007855">
    <property type="entry name" value="RDRP"/>
</dbReference>
<comment type="similarity">
    <text evidence="1">Belongs to the RdRP family.</text>
</comment>
<keyword evidence="1" id="KW-0694">RNA-binding</keyword>
<comment type="catalytic activity">
    <reaction evidence="1">
        <text>RNA(n) + a ribonucleoside 5'-triphosphate = RNA(n+1) + diphosphate</text>
        <dbReference type="Rhea" id="RHEA:21248"/>
        <dbReference type="Rhea" id="RHEA-COMP:14527"/>
        <dbReference type="Rhea" id="RHEA-COMP:17342"/>
        <dbReference type="ChEBI" id="CHEBI:33019"/>
        <dbReference type="ChEBI" id="CHEBI:61557"/>
        <dbReference type="ChEBI" id="CHEBI:140395"/>
        <dbReference type="EC" id="2.7.7.48"/>
    </reaction>
</comment>
<proteinExistence type="inferred from homology"/>
<dbReference type="GO" id="GO:0030422">
    <property type="term" value="P:siRNA processing"/>
    <property type="evidence" value="ECO:0007669"/>
    <property type="project" value="TreeGrafter"/>
</dbReference>
<feature type="region of interest" description="Disordered" evidence="2">
    <location>
        <begin position="151"/>
        <end position="266"/>
    </location>
</feature>
<evidence type="ECO:0000259" key="3">
    <source>
        <dbReference type="Pfam" id="PF05183"/>
    </source>
</evidence>
<dbReference type="GO" id="GO:0003968">
    <property type="term" value="F:RNA-directed RNA polymerase activity"/>
    <property type="evidence" value="ECO:0007669"/>
    <property type="project" value="UniProtKB-KW"/>
</dbReference>
<name>A0AAE0K3X4_9PEZI</name>
<dbReference type="GO" id="GO:0003723">
    <property type="term" value="F:RNA binding"/>
    <property type="evidence" value="ECO:0007669"/>
    <property type="project" value="UniProtKB-KW"/>
</dbReference>
<feature type="domain" description="RDRP core" evidence="3">
    <location>
        <begin position="500"/>
        <end position="1142"/>
    </location>
</feature>
<dbReference type="EC" id="2.7.7.48" evidence="1"/>
<dbReference type="InterPro" id="IPR057596">
    <property type="entry name" value="RDRP_core"/>
</dbReference>
<keyword evidence="1" id="KW-0548">Nucleotidyltransferase</keyword>
<feature type="region of interest" description="Disordered" evidence="2">
    <location>
        <begin position="283"/>
        <end position="315"/>
    </location>
</feature>
<dbReference type="GO" id="GO:0031380">
    <property type="term" value="C:nuclear RNA-directed RNA polymerase complex"/>
    <property type="evidence" value="ECO:0007669"/>
    <property type="project" value="TreeGrafter"/>
</dbReference>
<dbReference type="Proteomes" id="UP001287356">
    <property type="component" value="Unassembled WGS sequence"/>
</dbReference>
<evidence type="ECO:0000313" key="5">
    <source>
        <dbReference type="Proteomes" id="UP001287356"/>
    </source>
</evidence>
<reference evidence="4" key="2">
    <citation type="submission" date="2023-06" db="EMBL/GenBank/DDBJ databases">
        <authorList>
            <consortium name="Lawrence Berkeley National Laboratory"/>
            <person name="Haridas S."/>
            <person name="Hensen N."/>
            <person name="Bonometti L."/>
            <person name="Westerberg I."/>
            <person name="Brannstrom I.O."/>
            <person name="Guillou S."/>
            <person name="Cros-Aarteil S."/>
            <person name="Calhoun S."/>
            <person name="Kuo A."/>
            <person name="Mondo S."/>
            <person name="Pangilinan J."/>
            <person name="Riley R."/>
            <person name="Labutti K."/>
            <person name="Andreopoulos B."/>
            <person name="Lipzen A."/>
            <person name="Chen C."/>
            <person name="Yanf M."/>
            <person name="Daum C."/>
            <person name="Ng V."/>
            <person name="Clum A."/>
            <person name="Steindorff A."/>
            <person name="Ohm R."/>
            <person name="Martin F."/>
            <person name="Silar P."/>
            <person name="Natvig D."/>
            <person name="Lalanne C."/>
            <person name="Gautier V."/>
            <person name="Ament-Velasquez S.L."/>
            <person name="Kruys A."/>
            <person name="Hutchinson M.I."/>
            <person name="Powell A.J."/>
            <person name="Barry K."/>
            <person name="Miller A.N."/>
            <person name="Grigoriev I.V."/>
            <person name="Debuchy R."/>
            <person name="Gladieux P."/>
            <person name="Thoren M.H."/>
            <person name="Johannesson H."/>
        </authorList>
    </citation>
    <scope>NUCLEOTIDE SEQUENCE</scope>
    <source>
        <strain evidence="4">CBS 958.72</strain>
    </source>
</reference>
<feature type="region of interest" description="Disordered" evidence="2">
    <location>
        <begin position="334"/>
        <end position="357"/>
    </location>
</feature>
<evidence type="ECO:0000256" key="1">
    <source>
        <dbReference type="RuleBase" id="RU363098"/>
    </source>
</evidence>
<evidence type="ECO:0000256" key="2">
    <source>
        <dbReference type="SAM" id="MobiDB-lite"/>
    </source>
</evidence>
<feature type="compositionally biased region" description="Low complexity" evidence="2">
    <location>
        <begin position="176"/>
        <end position="194"/>
    </location>
</feature>
<dbReference type="PANTHER" id="PTHR23079:SF14">
    <property type="entry name" value="RNA-DEPENDENT RNA POLYMERASE"/>
    <property type="match status" value="1"/>
</dbReference>
<keyword evidence="5" id="KW-1185">Reference proteome</keyword>
<gene>
    <name evidence="4" type="ORF">B0T24DRAFT_533009</name>
</gene>
<feature type="compositionally biased region" description="Gly residues" evidence="2">
    <location>
        <begin position="1370"/>
        <end position="1380"/>
    </location>
</feature>
<dbReference type="EMBL" id="JAULSN010000006">
    <property type="protein sequence ID" value="KAK3369663.1"/>
    <property type="molecule type" value="Genomic_DNA"/>
</dbReference>
<organism evidence="4 5">
    <name type="scientific">Lasiosphaeria ovina</name>
    <dbReference type="NCBI Taxonomy" id="92902"/>
    <lineage>
        <taxon>Eukaryota</taxon>
        <taxon>Fungi</taxon>
        <taxon>Dikarya</taxon>
        <taxon>Ascomycota</taxon>
        <taxon>Pezizomycotina</taxon>
        <taxon>Sordariomycetes</taxon>
        <taxon>Sordariomycetidae</taxon>
        <taxon>Sordariales</taxon>
        <taxon>Lasiosphaeriaceae</taxon>
        <taxon>Lasiosphaeria</taxon>
    </lineage>
</organism>
<reference evidence="4" key="1">
    <citation type="journal article" date="2023" name="Mol. Phylogenet. Evol.">
        <title>Genome-scale phylogeny and comparative genomics of the fungal order Sordariales.</title>
        <authorList>
            <person name="Hensen N."/>
            <person name="Bonometti L."/>
            <person name="Westerberg I."/>
            <person name="Brannstrom I.O."/>
            <person name="Guillou S."/>
            <person name="Cros-Aarteil S."/>
            <person name="Calhoun S."/>
            <person name="Haridas S."/>
            <person name="Kuo A."/>
            <person name="Mondo S."/>
            <person name="Pangilinan J."/>
            <person name="Riley R."/>
            <person name="LaButti K."/>
            <person name="Andreopoulos B."/>
            <person name="Lipzen A."/>
            <person name="Chen C."/>
            <person name="Yan M."/>
            <person name="Daum C."/>
            <person name="Ng V."/>
            <person name="Clum A."/>
            <person name="Steindorff A."/>
            <person name="Ohm R.A."/>
            <person name="Martin F."/>
            <person name="Silar P."/>
            <person name="Natvig D.O."/>
            <person name="Lalanne C."/>
            <person name="Gautier V."/>
            <person name="Ament-Velasquez S.L."/>
            <person name="Kruys A."/>
            <person name="Hutchinson M.I."/>
            <person name="Powell A.J."/>
            <person name="Barry K."/>
            <person name="Miller A.N."/>
            <person name="Grigoriev I.V."/>
            <person name="Debuchy R."/>
            <person name="Gladieux P."/>
            <person name="Hiltunen Thoren M."/>
            <person name="Johannesson H."/>
        </authorList>
    </citation>
    <scope>NUCLEOTIDE SEQUENCE</scope>
    <source>
        <strain evidence="4">CBS 958.72</strain>
    </source>
</reference>
<accession>A0AAE0K3X4</accession>
<keyword evidence="1" id="KW-0808">Transferase</keyword>
<comment type="caution">
    <text evidence="4">The sequence shown here is derived from an EMBL/GenBank/DDBJ whole genome shotgun (WGS) entry which is preliminary data.</text>
</comment>
<dbReference type="Gene3D" id="1.10.8.790">
    <property type="entry name" value="RNA-dependent RNA polymerase, slab domain, helical subdomain-like"/>
    <property type="match status" value="1"/>
</dbReference>